<name>R0KBT7_ANAPL</name>
<accession>R0KBT7</accession>
<organism evidence="1 2">
    <name type="scientific">Anas platyrhynchos</name>
    <name type="common">Mallard</name>
    <name type="synonym">Anas boschas</name>
    <dbReference type="NCBI Taxonomy" id="8839"/>
    <lineage>
        <taxon>Eukaryota</taxon>
        <taxon>Metazoa</taxon>
        <taxon>Chordata</taxon>
        <taxon>Craniata</taxon>
        <taxon>Vertebrata</taxon>
        <taxon>Euteleostomi</taxon>
        <taxon>Archelosauria</taxon>
        <taxon>Archosauria</taxon>
        <taxon>Dinosauria</taxon>
        <taxon>Saurischia</taxon>
        <taxon>Theropoda</taxon>
        <taxon>Coelurosauria</taxon>
        <taxon>Aves</taxon>
        <taxon>Neognathae</taxon>
        <taxon>Galloanserae</taxon>
        <taxon>Anseriformes</taxon>
        <taxon>Anatidae</taxon>
        <taxon>Anatinae</taxon>
        <taxon>Anas</taxon>
    </lineage>
</organism>
<reference evidence="2" key="1">
    <citation type="journal article" date="2013" name="Nat. Genet.">
        <title>The duck genome and transcriptome provide insight into an avian influenza virus reservoir species.</title>
        <authorList>
            <person name="Huang Y."/>
            <person name="Li Y."/>
            <person name="Burt D.W."/>
            <person name="Chen H."/>
            <person name="Zhang Y."/>
            <person name="Qian W."/>
            <person name="Kim H."/>
            <person name="Gan S."/>
            <person name="Zhao Y."/>
            <person name="Li J."/>
            <person name="Yi K."/>
            <person name="Feng H."/>
            <person name="Zhu P."/>
            <person name="Li B."/>
            <person name="Liu Q."/>
            <person name="Fairley S."/>
            <person name="Magor K.E."/>
            <person name="Du Z."/>
            <person name="Hu X."/>
            <person name="Goodman L."/>
            <person name="Tafer H."/>
            <person name="Vignal A."/>
            <person name="Lee T."/>
            <person name="Kim K.W."/>
            <person name="Sheng Z."/>
            <person name="An Y."/>
            <person name="Searle S."/>
            <person name="Herrero J."/>
            <person name="Groenen M.A."/>
            <person name="Crooijmans R.P."/>
            <person name="Faraut T."/>
            <person name="Cai Q."/>
            <person name="Webster R.G."/>
            <person name="Aldridge J.R."/>
            <person name="Warren W.C."/>
            <person name="Bartschat S."/>
            <person name="Kehr S."/>
            <person name="Marz M."/>
            <person name="Stadler P.F."/>
            <person name="Smith J."/>
            <person name="Kraus R.H."/>
            <person name="Zhao Y."/>
            <person name="Ren L."/>
            <person name="Fei J."/>
            <person name="Morisson M."/>
            <person name="Kaiser P."/>
            <person name="Griffin D.K."/>
            <person name="Rao M."/>
            <person name="Pitel F."/>
            <person name="Wang J."/>
            <person name="Li N."/>
        </authorList>
    </citation>
    <scope>NUCLEOTIDE SEQUENCE [LARGE SCALE GENOMIC DNA]</scope>
</reference>
<protein>
    <submittedName>
        <fullName evidence="1">Uncharacterized protein</fullName>
    </submittedName>
</protein>
<evidence type="ECO:0000313" key="1">
    <source>
        <dbReference type="EMBL" id="EOB07327.1"/>
    </source>
</evidence>
<keyword evidence="2" id="KW-1185">Reference proteome</keyword>
<evidence type="ECO:0000313" key="2">
    <source>
        <dbReference type="Proteomes" id="UP000296049"/>
    </source>
</evidence>
<proteinExistence type="predicted"/>
<gene>
    <name evidence="1" type="ORF">Anapl_07644</name>
</gene>
<dbReference type="Proteomes" id="UP000296049">
    <property type="component" value="Unassembled WGS sequence"/>
</dbReference>
<dbReference type="EMBL" id="KB742539">
    <property type="protein sequence ID" value="EOB07327.1"/>
    <property type="molecule type" value="Genomic_DNA"/>
</dbReference>
<sequence>MPLSPEGPAAASAEVLPPLEPILGGGKALLGAGGHGSRVDFIPLSLLGQELEMSQKHKKLLQRQGEIQNKVKRGETITETTVKKHDIKLNAHSKEVILESFQHACRYVSNHYLHREGQEPSKLQGFIQFKRFNYSTAADVIMKHLIKLLFQFKQLTKSQEIDVSLSICHHTLFPSENVYENCILENPPVLSFILTPLDLVEEQKHKRCRVSTTIHHTALRKN</sequence>
<dbReference type="AlphaFoldDB" id="R0KBT7"/>